<reference evidence="4 5" key="1">
    <citation type="submission" date="2017-10" db="EMBL/GenBank/DDBJ databases">
        <title>Genome announcement of Methylocella silvestris TVC from permafrost.</title>
        <authorList>
            <person name="Wang J."/>
            <person name="Geng K."/>
            <person name="Ul-Haque F."/>
            <person name="Crombie A.T."/>
            <person name="Street L.E."/>
            <person name="Wookey P.A."/>
            <person name="Murrell J.C."/>
            <person name="Pratscher J."/>
        </authorList>
    </citation>
    <scope>NUCLEOTIDE SEQUENCE [LARGE SCALE GENOMIC DNA]</scope>
    <source>
        <strain evidence="4 5">TVC</strain>
    </source>
</reference>
<sequence length="412" mass="40994">MMTSPWFNFVVALALGMLIGLERERSKGEGLGRRPAGIRTFGLVALFGAIAAHIGGVPLLALATGGVIALTALSYSRDPDPGLTTEVGLMAAPLLGGLAMSDTALASALGVAVAVVFASKMPLHRFVKGVLTDAEVNDGLVFAVVSVVIWPQLPDRYIGPFQALNPHSIWLLVVLVLALGACGHAATRLLGPRFGLPIAGLASGFVSSTATIGSMAGRAAKDPASLGGAVAGAALSTVATFVQMALLLLAISPPTLIMIAPALAAGGIVAAIYGLAFAVAGISSTSAESSEPGRAFSVSTAFGLAAMMAVMLVAGAALKNWLGETGILAGAAVAGFVDTHSAAISVASLAAAAKLTPQEAVLPILAAMTTNVIAKTGMALAAGSHGFALRIVPGLLLSIAAAWAVAAAVILR</sequence>
<organism evidence="4 5">
    <name type="scientific">Methylocella silvestris</name>
    <dbReference type="NCBI Taxonomy" id="199596"/>
    <lineage>
        <taxon>Bacteria</taxon>
        <taxon>Pseudomonadati</taxon>
        <taxon>Pseudomonadota</taxon>
        <taxon>Alphaproteobacteria</taxon>
        <taxon>Hyphomicrobiales</taxon>
        <taxon>Beijerinckiaceae</taxon>
        <taxon>Methylocella</taxon>
    </lineage>
</organism>
<accession>A0A2J7TKC6</accession>
<feature type="transmembrane region" description="Helical" evidence="1">
    <location>
        <begin position="295"/>
        <end position="315"/>
    </location>
</feature>
<feature type="transmembrane region" description="Helical" evidence="1">
    <location>
        <begin position="327"/>
        <end position="353"/>
    </location>
</feature>
<feature type="transmembrane region" description="Helical" evidence="1">
    <location>
        <begin position="6"/>
        <end position="21"/>
    </location>
</feature>
<feature type="transmembrane region" description="Helical" evidence="1">
    <location>
        <begin position="257"/>
        <end position="283"/>
    </location>
</feature>
<feature type="transmembrane region" description="Helical" evidence="1">
    <location>
        <begin position="41"/>
        <end position="74"/>
    </location>
</feature>
<dbReference type="InterPro" id="IPR049177">
    <property type="entry name" value="MgtC_SapB_SrpB_YhiD_N"/>
</dbReference>
<feature type="transmembrane region" description="Helical" evidence="1">
    <location>
        <begin position="169"/>
        <end position="190"/>
    </location>
</feature>
<evidence type="ECO:0000259" key="2">
    <source>
        <dbReference type="Pfam" id="PF02308"/>
    </source>
</evidence>
<feature type="transmembrane region" description="Helical" evidence="1">
    <location>
        <begin position="387"/>
        <end position="411"/>
    </location>
</feature>
<dbReference type="RefSeq" id="WP_102842419.1">
    <property type="nucleotide sequence ID" value="NZ_PDZR01000002.1"/>
</dbReference>
<feature type="transmembrane region" description="Helical" evidence="1">
    <location>
        <begin position="94"/>
        <end position="118"/>
    </location>
</feature>
<evidence type="ECO:0000313" key="5">
    <source>
        <dbReference type="Proteomes" id="UP000236286"/>
    </source>
</evidence>
<dbReference type="Pfam" id="PF02308">
    <property type="entry name" value="MgtC"/>
    <property type="match status" value="1"/>
</dbReference>
<dbReference type="EMBL" id="PDZR01000002">
    <property type="protein sequence ID" value="PNG27221.1"/>
    <property type="molecule type" value="Genomic_DNA"/>
</dbReference>
<dbReference type="OrthoDB" id="9813718at2"/>
<name>A0A2J7TKC6_METSI</name>
<dbReference type="PANTHER" id="PTHR39084:SF1">
    <property type="entry name" value="DUF4010 DOMAIN-CONTAINING PROTEIN"/>
    <property type="match status" value="1"/>
</dbReference>
<feature type="transmembrane region" description="Helical" evidence="1">
    <location>
        <begin position="229"/>
        <end position="251"/>
    </location>
</feature>
<dbReference type="Proteomes" id="UP000236286">
    <property type="component" value="Unassembled WGS sequence"/>
</dbReference>
<comment type="caution">
    <text evidence="4">The sequence shown here is derived from an EMBL/GenBank/DDBJ whole genome shotgun (WGS) entry which is preliminary data.</text>
</comment>
<feature type="transmembrane region" description="Helical" evidence="1">
    <location>
        <begin position="360"/>
        <end position="381"/>
    </location>
</feature>
<feature type="domain" description="DUF4010" evidence="3">
    <location>
        <begin position="174"/>
        <end position="383"/>
    </location>
</feature>
<gene>
    <name evidence="4" type="ORF">CR492_03820</name>
</gene>
<protein>
    <submittedName>
        <fullName evidence="4">Uncharacterized protein</fullName>
    </submittedName>
</protein>
<dbReference type="Pfam" id="PF13194">
    <property type="entry name" value="DUF4010"/>
    <property type="match status" value="1"/>
</dbReference>
<evidence type="ECO:0000313" key="4">
    <source>
        <dbReference type="EMBL" id="PNG27221.1"/>
    </source>
</evidence>
<feature type="domain" description="MgtC/SapB/SrpB/YhiD N-terminal" evidence="2">
    <location>
        <begin position="10"/>
        <end position="125"/>
    </location>
</feature>
<evidence type="ECO:0000256" key="1">
    <source>
        <dbReference type="SAM" id="Phobius"/>
    </source>
</evidence>
<feature type="transmembrane region" description="Helical" evidence="1">
    <location>
        <begin position="196"/>
        <end position="217"/>
    </location>
</feature>
<keyword evidence="1" id="KW-0472">Membrane</keyword>
<keyword evidence="1" id="KW-0812">Transmembrane</keyword>
<dbReference type="InterPro" id="IPR025105">
    <property type="entry name" value="DUF4010"/>
</dbReference>
<keyword evidence="1" id="KW-1133">Transmembrane helix</keyword>
<proteinExistence type="predicted"/>
<evidence type="ECO:0000259" key="3">
    <source>
        <dbReference type="Pfam" id="PF13194"/>
    </source>
</evidence>
<dbReference type="PANTHER" id="PTHR39084">
    <property type="entry name" value="MEMBRANE PROTEIN-RELATED"/>
    <property type="match status" value="1"/>
</dbReference>
<dbReference type="AlphaFoldDB" id="A0A2J7TKC6"/>